<accession>A0A9Q3FT94</accession>
<dbReference type="EMBL" id="AVOT02049040">
    <property type="protein sequence ID" value="MBW0544222.1"/>
    <property type="molecule type" value="Genomic_DNA"/>
</dbReference>
<evidence type="ECO:0000256" key="1">
    <source>
        <dbReference type="SAM" id="MobiDB-lite"/>
    </source>
</evidence>
<reference evidence="2" key="1">
    <citation type="submission" date="2021-03" db="EMBL/GenBank/DDBJ databases">
        <title>Draft genome sequence of rust myrtle Austropuccinia psidii MF-1, a brazilian biotype.</title>
        <authorList>
            <person name="Quecine M.C."/>
            <person name="Pachon D.M.R."/>
            <person name="Bonatelli M.L."/>
            <person name="Correr F.H."/>
            <person name="Franceschini L.M."/>
            <person name="Leite T.F."/>
            <person name="Margarido G.R.A."/>
            <person name="Almeida C.A."/>
            <person name="Ferrarezi J.A."/>
            <person name="Labate C.A."/>
        </authorList>
    </citation>
    <scope>NUCLEOTIDE SEQUENCE</scope>
    <source>
        <strain evidence="2">MF-1</strain>
    </source>
</reference>
<evidence type="ECO:0000313" key="2">
    <source>
        <dbReference type="EMBL" id="MBW0544222.1"/>
    </source>
</evidence>
<feature type="region of interest" description="Disordered" evidence="1">
    <location>
        <begin position="173"/>
        <end position="237"/>
    </location>
</feature>
<protein>
    <submittedName>
        <fullName evidence="2">Uncharacterized protein</fullName>
    </submittedName>
</protein>
<name>A0A9Q3FT94_9BASI</name>
<dbReference type="AlphaFoldDB" id="A0A9Q3FT94"/>
<proteinExistence type="predicted"/>
<organism evidence="2 3">
    <name type="scientific">Austropuccinia psidii MF-1</name>
    <dbReference type="NCBI Taxonomy" id="1389203"/>
    <lineage>
        <taxon>Eukaryota</taxon>
        <taxon>Fungi</taxon>
        <taxon>Dikarya</taxon>
        <taxon>Basidiomycota</taxon>
        <taxon>Pucciniomycotina</taxon>
        <taxon>Pucciniomycetes</taxon>
        <taxon>Pucciniales</taxon>
        <taxon>Sphaerophragmiaceae</taxon>
        <taxon>Austropuccinia</taxon>
    </lineage>
</organism>
<dbReference type="Proteomes" id="UP000765509">
    <property type="component" value="Unassembled WGS sequence"/>
</dbReference>
<sequence>MSPVHLSTLGIPRNEPGDRKGLVRTRIPGTGHLGHSGGWKDTEGNHTHSYIYLQIQQKPQTRGLEGDGSSYSAPPTPQRLIPMVHGQQEVQPSIILGRTRSKLTEGMSQRDILHRSYGKHQRMESKQEVQIPGEEGNQDKGKSSHYPSYRQTVEPDRTYSDCLRLTRSQTTRLPSSFTPFRQKKSDQESPFFTVPGGFQKKTRIQGEKQDFFQPQAEKVRSNDQEAVGLGERSTQEP</sequence>
<feature type="region of interest" description="Disordered" evidence="1">
    <location>
        <begin position="1"/>
        <end position="22"/>
    </location>
</feature>
<keyword evidence="3" id="KW-1185">Reference proteome</keyword>
<comment type="caution">
    <text evidence="2">The sequence shown here is derived from an EMBL/GenBank/DDBJ whole genome shotgun (WGS) entry which is preliminary data.</text>
</comment>
<evidence type="ECO:0000313" key="3">
    <source>
        <dbReference type="Proteomes" id="UP000765509"/>
    </source>
</evidence>
<feature type="region of interest" description="Disordered" evidence="1">
    <location>
        <begin position="115"/>
        <end position="159"/>
    </location>
</feature>
<gene>
    <name evidence="2" type="ORF">O181_083937</name>
</gene>